<evidence type="ECO:0000313" key="3">
    <source>
        <dbReference type="Proteomes" id="UP000807469"/>
    </source>
</evidence>
<dbReference type="AlphaFoldDB" id="A0A9P6CR14"/>
<comment type="caution">
    <text evidence="2">The sequence shown here is derived from an EMBL/GenBank/DDBJ whole genome shotgun (WGS) entry which is preliminary data.</text>
</comment>
<feature type="region of interest" description="Disordered" evidence="1">
    <location>
        <begin position="358"/>
        <end position="417"/>
    </location>
</feature>
<proteinExistence type="predicted"/>
<accession>A0A9P6CR14</accession>
<keyword evidence="3" id="KW-1185">Reference proteome</keyword>
<organism evidence="2 3">
    <name type="scientific">Pholiota conissans</name>
    <dbReference type="NCBI Taxonomy" id="109636"/>
    <lineage>
        <taxon>Eukaryota</taxon>
        <taxon>Fungi</taxon>
        <taxon>Dikarya</taxon>
        <taxon>Basidiomycota</taxon>
        <taxon>Agaricomycotina</taxon>
        <taxon>Agaricomycetes</taxon>
        <taxon>Agaricomycetidae</taxon>
        <taxon>Agaricales</taxon>
        <taxon>Agaricineae</taxon>
        <taxon>Strophariaceae</taxon>
        <taxon>Pholiota</taxon>
    </lineage>
</organism>
<reference evidence="2" key="1">
    <citation type="submission" date="2020-11" db="EMBL/GenBank/DDBJ databases">
        <authorList>
            <consortium name="DOE Joint Genome Institute"/>
            <person name="Ahrendt S."/>
            <person name="Riley R."/>
            <person name="Andreopoulos W."/>
            <person name="Labutti K."/>
            <person name="Pangilinan J."/>
            <person name="Ruiz-Duenas F.J."/>
            <person name="Barrasa J.M."/>
            <person name="Sanchez-Garcia M."/>
            <person name="Camarero S."/>
            <person name="Miyauchi S."/>
            <person name="Serrano A."/>
            <person name="Linde D."/>
            <person name="Babiker R."/>
            <person name="Drula E."/>
            <person name="Ayuso-Fernandez I."/>
            <person name="Pacheco R."/>
            <person name="Padilla G."/>
            <person name="Ferreira P."/>
            <person name="Barriuso J."/>
            <person name="Kellner H."/>
            <person name="Castanera R."/>
            <person name="Alfaro M."/>
            <person name="Ramirez L."/>
            <person name="Pisabarro A.G."/>
            <person name="Kuo A."/>
            <person name="Tritt A."/>
            <person name="Lipzen A."/>
            <person name="He G."/>
            <person name="Yan M."/>
            <person name="Ng V."/>
            <person name="Cullen D."/>
            <person name="Martin F."/>
            <person name="Rosso M.-N."/>
            <person name="Henrissat B."/>
            <person name="Hibbett D."/>
            <person name="Martinez A.T."/>
            <person name="Grigoriev I.V."/>
        </authorList>
    </citation>
    <scope>NUCLEOTIDE SEQUENCE</scope>
    <source>
        <strain evidence="2">CIRM-BRFM 674</strain>
    </source>
</reference>
<dbReference type="EMBL" id="MU155866">
    <property type="protein sequence ID" value="KAF9470725.1"/>
    <property type="molecule type" value="Genomic_DNA"/>
</dbReference>
<gene>
    <name evidence="2" type="ORF">BDN70DRAFT_901885</name>
</gene>
<evidence type="ECO:0000256" key="1">
    <source>
        <dbReference type="SAM" id="MobiDB-lite"/>
    </source>
</evidence>
<dbReference type="Proteomes" id="UP000807469">
    <property type="component" value="Unassembled WGS sequence"/>
</dbReference>
<evidence type="ECO:0000313" key="2">
    <source>
        <dbReference type="EMBL" id="KAF9470725.1"/>
    </source>
</evidence>
<name>A0A9P6CR14_9AGAR</name>
<protein>
    <submittedName>
        <fullName evidence="2">Uncharacterized protein</fullName>
    </submittedName>
</protein>
<sequence length="439" mass="50174">MWKVEREGNGKGSGRARHEDGRWMGWMDGWTDGWMDGVRLTKVRWDECEERDEGRFWQDVMGPVRSLRISSMSNDISPVLILYAPSSFKTTLGFVTRRPGRARETSPITAPAVGVVRLLVSETSVGTPVGCYFQAKARLLNQCGIHKQEIRNALGLKTYHAKDVYSGERIVLWARIPKYRCPFLYSSLLRTSQSPLFSSPTRQRHRMNNQFVYYAEESDAIIDDATANRDQIKKKRRTQLTNPYRESDRNVDVSNQDKIGLVEGCKLYSYARCTRRCITEKMNACGLEVNVVLVVDALVSISDVVARRTLLLETRTDGRVLSARRLEHVYIVNVRVLGVVVGARSWILMSWISEPRSARRSQGQTESEDSEGAGNERARRHHRREWRERVDGGEPWQGQGVRWGKQRGKGASARTVDSTARRIKADWTDGRMDGWMECD</sequence>